<dbReference type="GO" id="GO:0007165">
    <property type="term" value="P:signal transduction"/>
    <property type="evidence" value="ECO:0007669"/>
    <property type="project" value="UniProtKB-ARBA"/>
</dbReference>
<dbReference type="SUPFAM" id="SSF55785">
    <property type="entry name" value="PYP-like sensor domain (PAS domain)"/>
    <property type="match status" value="1"/>
</dbReference>
<dbReference type="Gene3D" id="3.30.450.350">
    <property type="entry name" value="CHASE domain"/>
    <property type="match status" value="1"/>
</dbReference>
<keyword evidence="15" id="KW-1185">Reference proteome</keyword>
<dbReference type="HOGENOM" id="CLU_000445_18_0_6"/>
<organism evidence="14 15">
    <name type="scientific">Thioalkalivibrio paradoxus ARh 1</name>
    <dbReference type="NCBI Taxonomy" id="713585"/>
    <lineage>
        <taxon>Bacteria</taxon>
        <taxon>Pseudomonadati</taxon>
        <taxon>Pseudomonadota</taxon>
        <taxon>Gammaproteobacteria</taxon>
        <taxon>Chromatiales</taxon>
        <taxon>Ectothiorhodospiraceae</taxon>
        <taxon>Thioalkalivibrio</taxon>
    </lineage>
</organism>
<keyword evidence="5" id="KW-0973">c-di-GMP</keyword>
<keyword evidence="6 10" id="KW-0812">Transmembrane</keyword>
<feature type="domain" description="CHASE" evidence="11">
    <location>
        <begin position="250"/>
        <end position="467"/>
    </location>
</feature>
<dbReference type="InterPro" id="IPR052155">
    <property type="entry name" value="Biofilm_reg_signaling"/>
</dbReference>
<dbReference type="Pfam" id="PF03924">
    <property type="entry name" value="CHASE"/>
    <property type="match status" value="1"/>
</dbReference>
<name>W0DPJ7_9GAMM</name>
<evidence type="ECO:0000256" key="10">
    <source>
        <dbReference type="SAM" id="Phobius"/>
    </source>
</evidence>
<dbReference type="CDD" id="cd01948">
    <property type="entry name" value="EAL"/>
    <property type="match status" value="1"/>
</dbReference>
<evidence type="ECO:0000256" key="7">
    <source>
        <dbReference type="ARBA" id="ARBA00022989"/>
    </source>
</evidence>
<dbReference type="Proteomes" id="UP000005289">
    <property type="component" value="Chromosome"/>
</dbReference>
<dbReference type="Pfam" id="PF05231">
    <property type="entry name" value="MASE1"/>
    <property type="match status" value="1"/>
</dbReference>
<dbReference type="GO" id="GO:0005886">
    <property type="term" value="C:plasma membrane"/>
    <property type="evidence" value="ECO:0007669"/>
    <property type="project" value="UniProtKB-SubCell"/>
</dbReference>
<evidence type="ECO:0000259" key="12">
    <source>
        <dbReference type="PROSITE" id="PS50883"/>
    </source>
</evidence>
<feature type="domain" description="GGDEF" evidence="13">
    <location>
        <begin position="688"/>
        <end position="821"/>
    </location>
</feature>
<dbReference type="SMART" id="SM01079">
    <property type="entry name" value="CHASE"/>
    <property type="match status" value="1"/>
</dbReference>
<evidence type="ECO:0000256" key="9">
    <source>
        <dbReference type="ARBA" id="ARBA00051114"/>
    </source>
</evidence>
<dbReference type="SMART" id="SM00267">
    <property type="entry name" value="GGDEF"/>
    <property type="match status" value="1"/>
</dbReference>
<dbReference type="AlphaFoldDB" id="W0DPJ7"/>
<dbReference type="PANTHER" id="PTHR44757:SF2">
    <property type="entry name" value="BIOFILM ARCHITECTURE MAINTENANCE PROTEIN MBAA"/>
    <property type="match status" value="1"/>
</dbReference>
<dbReference type="Gene3D" id="3.30.450.20">
    <property type="entry name" value="PAS domain"/>
    <property type="match status" value="1"/>
</dbReference>
<sequence>MMRVSLPGSIALAAAYAIAGWVALQVAVPPYSVSQVFPPAGIALSALLIFGTGVWPGVAAGAAMVQLLASDDAGVSSLPILLAAPVGATVQALLGYWLAQRLIGFPNPLDTGRSIILFLLVVAPVSTLVNASVAVPALMLGGVISLPDAFFSWWNWWLGDSLGVIVAAPLMFVLFGRPRSVWRPRLFTVALPLLITLGLTMLAFQGIRDAEQHRIEQQFAREAEGVATLTAKRLDAQIDMIVAIERLVSHDPAHTAADFRRFVRPLLDRQPGTQNFTWNPRVRADERADLERAASQSIPGYRILDRVAETDVRVTPAAEAETYFPILHVEPLEGNRDVLGLNPASFSPAREAIDATLADGRPAVSAPFELTQERQAQRGVVVYHAVSGIDGDPPGLVSGAFRMDDLMDAVIGDSLAQDLRACLLDRDAAPGNELLTGAAACATEALESAPLSLRFPVPFAGRQWELRVVADDAFLRERRTWVAYATLTIGLVSTGLLGAFLLITSGQTRRIGTLVEQRTAELARTTRHLREQQDALARAQRIAHLGSWVQEAEDGLLRCSDGLRALLPLPDAERFEPRHLLAAFEASDARRLETAIKRLQTTAGAIELDCVLRHPGAASVVHVVVESEWKDGRLQRLLGTAQDVTAARRAEQDIQRLAHYDSMTGLPNRNLWRMRARSALQVAQRHGDCMAVLFLDLDQFKTVNDSLGHRVGDGLLAVVGRRLQSCMREEDLLARLGGDEFVALLPRLPRSDDAGTVARKMLDVLARPMVVDGHELTLSASIGIAVYPADGTDVDTLLQHADTAMYSAKDAGRNTFQFFVHEMNVRVLRRLQLESGLRRALDRDEFTLHYQPQVDAETRALVGVEALLRWQHPERGPMLPGEFIPVAEESGLIIPIGDWVMRSAFAQQAHWRERGRQQLSVAVNISALQFARPDFTDRVAQVIAETGADPRRIVLEITESALMDHSPSLTQRLQDLTGMGLTLALDDFGTGYSSLAYLKRLPLDRLKLDRSFVRDLPDDPDDVAIALAAISVARDLGMQVIAEGVETQGQREFLIAHGCRWMQGFLFSEPLPVQAFDRRFPPSPESE</sequence>
<proteinExistence type="predicted"/>
<protein>
    <recommendedName>
        <fullName evidence="3">cyclic-guanylate-specific phosphodiesterase</fullName>
        <ecNumber evidence="3">3.1.4.52</ecNumber>
    </recommendedName>
</protein>
<dbReference type="FunFam" id="3.30.70.270:FF:000001">
    <property type="entry name" value="Diguanylate cyclase domain protein"/>
    <property type="match status" value="1"/>
</dbReference>
<evidence type="ECO:0000313" key="14">
    <source>
        <dbReference type="EMBL" id="AHE98928.1"/>
    </source>
</evidence>
<dbReference type="InterPro" id="IPR043128">
    <property type="entry name" value="Rev_trsase/Diguanyl_cyclase"/>
</dbReference>
<evidence type="ECO:0000256" key="4">
    <source>
        <dbReference type="ARBA" id="ARBA00022475"/>
    </source>
</evidence>
<dbReference type="GO" id="GO:0071111">
    <property type="term" value="F:cyclic-guanylate-specific phosphodiesterase activity"/>
    <property type="evidence" value="ECO:0007669"/>
    <property type="project" value="UniProtKB-EC"/>
</dbReference>
<comment type="subcellular location">
    <subcellularLocation>
        <location evidence="2">Cell membrane</location>
        <topology evidence="2">Multi-pass membrane protein</topology>
    </subcellularLocation>
</comment>
<feature type="transmembrane region" description="Helical" evidence="10">
    <location>
        <begin position="186"/>
        <end position="204"/>
    </location>
</feature>
<feature type="transmembrane region" description="Helical" evidence="10">
    <location>
        <begin position="115"/>
        <end position="141"/>
    </location>
</feature>
<feature type="transmembrane region" description="Helical" evidence="10">
    <location>
        <begin position="80"/>
        <end position="99"/>
    </location>
</feature>
<dbReference type="PANTHER" id="PTHR44757">
    <property type="entry name" value="DIGUANYLATE CYCLASE DGCP"/>
    <property type="match status" value="1"/>
</dbReference>
<dbReference type="InterPro" id="IPR042240">
    <property type="entry name" value="CHASE_sf"/>
</dbReference>
<dbReference type="NCBIfam" id="TIGR00254">
    <property type="entry name" value="GGDEF"/>
    <property type="match status" value="1"/>
</dbReference>
<feature type="domain" description="EAL" evidence="12">
    <location>
        <begin position="830"/>
        <end position="1084"/>
    </location>
</feature>
<dbReference type="CDD" id="cd01949">
    <property type="entry name" value="GGDEF"/>
    <property type="match status" value="1"/>
</dbReference>
<dbReference type="STRING" id="713585.THITH_12390"/>
<dbReference type="SUPFAM" id="SSF55073">
    <property type="entry name" value="Nucleotide cyclase"/>
    <property type="match status" value="1"/>
</dbReference>
<dbReference type="EMBL" id="CP007029">
    <property type="protein sequence ID" value="AHE98928.1"/>
    <property type="molecule type" value="Genomic_DNA"/>
</dbReference>
<evidence type="ECO:0000256" key="8">
    <source>
        <dbReference type="ARBA" id="ARBA00023136"/>
    </source>
</evidence>
<evidence type="ECO:0000256" key="1">
    <source>
        <dbReference type="ARBA" id="ARBA00001946"/>
    </source>
</evidence>
<dbReference type="EC" id="3.1.4.52" evidence="3"/>
<evidence type="ECO:0000256" key="2">
    <source>
        <dbReference type="ARBA" id="ARBA00004651"/>
    </source>
</evidence>
<evidence type="ECO:0000256" key="5">
    <source>
        <dbReference type="ARBA" id="ARBA00022636"/>
    </source>
</evidence>
<comment type="catalytic activity">
    <reaction evidence="9">
        <text>3',3'-c-di-GMP + H2O = 5'-phosphoguanylyl(3'-&gt;5')guanosine + H(+)</text>
        <dbReference type="Rhea" id="RHEA:24902"/>
        <dbReference type="ChEBI" id="CHEBI:15377"/>
        <dbReference type="ChEBI" id="CHEBI:15378"/>
        <dbReference type="ChEBI" id="CHEBI:58754"/>
        <dbReference type="ChEBI" id="CHEBI:58805"/>
        <dbReference type="EC" id="3.1.4.52"/>
    </reaction>
    <physiologicalReaction direction="left-to-right" evidence="9">
        <dbReference type="Rhea" id="RHEA:24903"/>
    </physiologicalReaction>
</comment>
<accession>W0DPJ7</accession>
<feature type="transmembrane region" description="Helical" evidence="10">
    <location>
        <begin position="43"/>
        <end position="68"/>
    </location>
</feature>
<dbReference type="PROSITE" id="PS50887">
    <property type="entry name" value="GGDEF"/>
    <property type="match status" value="1"/>
</dbReference>
<evidence type="ECO:0000259" key="13">
    <source>
        <dbReference type="PROSITE" id="PS50887"/>
    </source>
</evidence>
<dbReference type="SUPFAM" id="SSF141868">
    <property type="entry name" value="EAL domain-like"/>
    <property type="match status" value="1"/>
</dbReference>
<dbReference type="InterPro" id="IPR035965">
    <property type="entry name" value="PAS-like_dom_sf"/>
</dbReference>
<feature type="transmembrane region" description="Helical" evidence="10">
    <location>
        <begin position="153"/>
        <end position="174"/>
    </location>
</feature>
<comment type="cofactor">
    <cofactor evidence="1">
        <name>Mg(2+)</name>
        <dbReference type="ChEBI" id="CHEBI:18420"/>
    </cofactor>
</comment>
<dbReference type="RefSeq" id="WP_006748376.1">
    <property type="nucleotide sequence ID" value="NZ_CP007029.1"/>
</dbReference>
<dbReference type="SMART" id="SM00052">
    <property type="entry name" value="EAL"/>
    <property type="match status" value="1"/>
</dbReference>
<dbReference type="PROSITE" id="PS50883">
    <property type="entry name" value="EAL"/>
    <property type="match status" value="1"/>
</dbReference>
<dbReference type="InterPro" id="IPR006189">
    <property type="entry name" value="CHASE_dom"/>
</dbReference>
<dbReference type="Pfam" id="PF00563">
    <property type="entry name" value="EAL"/>
    <property type="match status" value="1"/>
</dbReference>
<feature type="transmembrane region" description="Helical" evidence="10">
    <location>
        <begin position="481"/>
        <end position="503"/>
    </location>
</feature>
<keyword evidence="7 10" id="KW-1133">Transmembrane helix</keyword>
<dbReference type="FunFam" id="3.20.20.450:FF:000001">
    <property type="entry name" value="Cyclic di-GMP phosphodiesterase yahA"/>
    <property type="match status" value="1"/>
</dbReference>
<dbReference type="Gene3D" id="3.20.20.450">
    <property type="entry name" value="EAL domain"/>
    <property type="match status" value="1"/>
</dbReference>
<dbReference type="KEGG" id="tti:THITH_12390"/>
<evidence type="ECO:0000259" key="11">
    <source>
        <dbReference type="PROSITE" id="PS50839"/>
    </source>
</evidence>
<dbReference type="PROSITE" id="PS50839">
    <property type="entry name" value="CHASE"/>
    <property type="match status" value="1"/>
</dbReference>
<evidence type="ECO:0000256" key="6">
    <source>
        <dbReference type="ARBA" id="ARBA00022692"/>
    </source>
</evidence>
<gene>
    <name evidence="14" type="ORF">THITH_12390</name>
</gene>
<dbReference type="InterPro" id="IPR007895">
    <property type="entry name" value="MASE1"/>
</dbReference>
<dbReference type="Pfam" id="PF00990">
    <property type="entry name" value="GGDEF"/>
    <property type="match status" value="1"/>
</dbReference>
<dbReference type="GO" id="GO:0071732">
    <property type="term" value="P:cellular response to nitric oxide"/>
    <property type="evidence" value="ECO:0007669"/>
    <property type="project" value="UniProtKB-ARBA"/>
</dbReference>
<dbReference type="InterPro" id="IPR035919">
    <property type="entry name" value="EAL_sf"/>
</dbReference>
<evidence type="ECO:0000256" key="3">
    <source>
        <dbReference type="ARBA" id="ARBA00012282"/>
    </source>
</evidence>
<dbReference type="InterPro" id="IPR001633">
    <property type="entry name" value="EAL_dom"/>
</dbReference>
<keyword evidence="4" id="KW-1003">Cell membrane</keyword>
<reference evidence="14 15" key="1">
    <citation type="submission" date="2013-12" db="EMBL/GenBank/DDBJ databases">
        <authorList>
            <consortium name="DOE Joint Genome Institute"/>
            <person name="Muyzer G."/>
            <person name="Huntemann M."/>
            <person name="Han J."/>
            <person name="Chen A."/>
            <person name="Kyrpides N."/>
            <person name="Mavromatis K."/>
            <person name="Markowitz V."/>
            <person name="Palaniappan K."/>
            <person name="Ivanova N."/>
            <person name="Schaumberg A."/>
            <person name="Pati A."/>
            <person name="Liolios K."/>
            <person name="Nordberg H.P."/>
            <person name="Cantor M.N."/>
            <person name="Hua S.X."/>
            <person name="Woyke T."/>
        </authorList>
    </citation>
    <scope>NUCLEOTIDE SEQUENCE [LARGE SCALE GENOMIC DNA]</scope>
    <source>
        <strain evidence="14 15">ARh 1</strain>
    </source>
</reference>
<dbReference type="InterPro" id="IPR000160">
    <property type="entry name" value="GGDEF_dom"/>
</dbReference>
<keyword evidence="8 10" id="KW-0472">Membrane</keyword>
<dbReference type="Gene3D" id="3.30.70.270">
    <property type="match status" value="1"/>
</dbReference>
<evidence type="ECO:0000313" key="15">
    <source>
        <dbReference type="Proteomes" id="UP000005289"/>
    </source>
</evidence>
<dbReference type="InterPro" id="IPR029787">
    <property type="entry name" value="Nucleotide_cyclase"/>
</dbReference>